<dbReference type="EMBL" id="CP053452">
    <property type="protein sequence ID" value="QJW96710.1"/>
    <property type="molecule type" value="Genomic_DNA"/>
</dbReference>
<dbReference type="AlphaFoldDB" id="A0A6M5YTL0"/>
<dbReference type="KEGG" id="ftj:FTUN_4269"/>
<accession>A0A6M5YTL0</accession>
<keyword evidence="2" id="KW-1185">Reference proteome</keyword>
<name>A0A6M5YTL0_9BACT</name>
<evidence type="ECO:0000313" key="1">
    <source>
        <dbReference type="EMBL" id="QJW96710.1"/>
    </source>
</evidence>
<reference evidence="2" key="1">
    <citation type="submission" date="2020-05" db="EMBL/GenBank/DDBJ databases">
        <title>Frigoriglobus tundricola gen. nov., sp. nov., a psychrotolerant cellulolytic planctomycete of the family Gemmataceae with two divergent copies of 16S rRNA gene.</title>
        <authorList>
            <person name="Kulichevskaya I.S."/>
            <person name="Ivanova A.A."/>
            <person name="Naumoff D.G."/>
            <person name="Beletsky A.V."/>
            <person name="Rijpstra W.I.C."/>
            <person name="Sinninghe Damste J.S."/>
            <person name="Mardanov A.V."/>
            <person name="Ravin N.V."/>
            <person name="Dedysh S.N."/>
        </authorList>
    </citation>
    <scope>NUCLEOTIDE SEQUENCE [LARGE SCALE GENOMIC DNA]</scope>
    <source>
        <strain evidence="2">PL17</strain>
    </source>
</reference>
<protein>
    <submittedName>
        <fullName evidence="1">Uncharacterized protein</fullName>
    </submittedName>
</protein>
<gene>
    <name evidence="1" type="ORF">FTUN_4269</name>
</gene>
<dbReference type="Proteomes" id="UP000503447">
    <property type="component" value="Chromosome"/>
</dbReference>
<proteinExistence type="predicted"/>
<evidence type="ECO:0000313" key="2">
    <source>
        <dbReference type="Proteomes" id="UP000503447"/>
    </source>
</evidence>
<sequence>MARGTAGYDKGYGPFAFAATGNGQIFGAGTQHPCHFGGGNTARKNVPNWPGVLD</sequence>
<organism evidence="1 2">
    <name type="scientific">Frigoriglobus tundricola</name>
    <dbReference type="NCBI Taxonomy" id="2774151"/>
    <lineage>
        <taxon>Bacteria</taxon>
        <taxon>Pseudomonadati</taxon>
        <taxon>Planctomycetota</taxon>
        <taxon>Planctomycetia</taxon>
        <taxon>Gemmatales</taxon>
        <taxon>Gemmataceae</taxon>
        <taxon>Frigoriglobus</taxon>
    </lineage>
</organism>